<dbReference type="PROSITE" id="PS52016">
    <property type="entry name" value="TONB_DEPENDENT_REC_3"/>
    <property type="match status" value="1"/>
</dbReference>
<dbReference type="PANTHER" id="PTHR30069">
    <property type="entry name" value="TONB-DEPENDENT OUTER MEMBRANE RECEPTOR"/>
    <property type="match status" value="1"/>
</dbReference>
<organism evidence="15 16">
    <name type="scientific">Sulfuricurvum kujiense</name>
    <dbReference type="NCBI Taxonomy" id="148813"/>
    <lineage>
        <taxon>Bacteria</taxon>
        <taxon>Pseudomonadati</taxon>
        <taxon>Campylobacterota</taxon>
        <taxon>Epsilonproteobacteria</taxon>
        <taxon>Campylobacterales</taxon>
        <taxon>Sulfurimonadaceae</taxon>
        <taxon>Sulfuricurvum</taxon>
    </lineage>
</organism>
<dbReference type="RefSeq" id="WP_303663134.1">
    <property type="nucleotide sequence ID" value="NZ_DLUI01000131.1"/>
</dbReference>
<evidence type="ECO:0000256" key="6">
    <source>
        <dbReference type="ARBA" id="ARBA00023077"/>
    </source>
</evidence>
<dbReference type="Gene3D" id="2.170.130.10">
    <property type="entry name" value="TonB-dependent receptor, plug domain"/>
    <property type="match status" value="1"/>
</dbReference>
<dbReference type="Pfam" id="PF07715">
    <property type="entry name" value="Plug"/>
    <property type="match status" value="1"/>
</dbReference>
<evidence type="ECO:0000313" key="15">
    <source>
        <dbReference type="EMBL" id="DAB37820.1"/>
    </source>
</evidence>
<dbReference type="PANTHER" id="PTHR30069:SF29">
    <property type="entry name" value="HEMOGLOBIN AND HEMOGLOBIN-HAPTOGLOBIN-BINDING PROTEIN 1-RELATED"/>
    <property type="match status" value="1"/>
</dbReference>
<dbReference type="Gene3D" id="2.40.170.20">
    <property type="entry name" value="TonB-dependent receptor, beta-barrel domain"/>
    <property type="match status" value="1"/>
</dbReference>
<proteinExistence type="inferred from homology"/>
<dbReference type="InterPro" id="IPR039426">
    <property type="entry name" value="TonB-dep_rcpt-like"/>
</dbReference>
<evidence type="ECO:0000313" key="16">
    <source>
        <dbReference type="Proteomes" id="UP000228859"/>
    </source>
</evidence>
<evidence type="ECO:0000256" key="11">
    <source>
        <dbReference type="RuleBase" id="RU003357"/>
    </source>
</evidence>
<dbReference type="AlphaFoldDB" id="A0A2D3WFF6"/>
<reference evidence="15 16" key="1">
    <citation type="journal article" date="2017" name="Front. Microbiol.">
        <title>Comparative Genomic Analysis of the Class Epsilonproteobacteria and Proposed Reclassification to Epsilonbacteraeota (phyl. nov.).</title>
        <authorList>
            <person name="Waite D.W."/>
            <person name="Vanwonterghem I."/>
            <person name="Rinke C."/>
            <person name="Parks D.H."/>
            <person name="Zhang Y."/>
            <person name="Takai K."/>
            <person name="Sievert S.M."/>
            <person name="Simon J."/>
            <person name="Campbell B.J."/>
            <person name="Hanson T.E."/>
            <person name="Woyke T."/>
            <person name="Klotz M.G."/>
            <person name="Hugenholtz P."/>
        </authorList>
    </citation>
    <scope>NUCLEOTIDE SEQUENCE [LARGE SCALE GENOMIC DNA]</scope>
    <source>
        <strain evidence="15">UBA12443</strain>
    </source>
</reference>
<evidence type="ECO:0000256" key="8">
    <source>
        <dbReference type="ARBA" id="ARBA00023170"/>
    </source>
</evidence>
<dbReference type="GO" id="GO:0015344">
    <property type="term" value="F:siderophore uptake transmembrane transporter activity"/>
    <property type="evidence" value="ECO:0007669"/>
    <property type="project" value="TreeGrafter"/>
</dbReference>
<keyword evidence="5 12" id="KW-0732">Signal</keyword>
<feature type="chain" id="PRO_5013730009" evidence="12">
    <location>
        <begin position="18"/>
        <end position="658"/>
    </location>
</feature>
<evidence type="ECO:0000259" key="14">
    <source>
        <dbReference type="Pfam" id="PF07715"/>
    </source>
</evidence>
<keyword evidence="4 10" id="KW-0812">Transmembrane</keyword>
<evidence type="ECO:0000256" key="3">
    <source>
        <dbReference type="ARBA" id="ARBA00022452"/>
    </source>
</evidence>
<dbReference type="InterPro" id="IPR036942">
    <property type="entry name" value="Beta-barrel_TonB_sf"/>
</dbReference>
<evidence type="ECO:0000256" key="2">
    <source>
        <dbReference type="ARBA" id="ARBA00022448"/>
    </source>
</evidence>
<keyword evidence="3 10" id="KW-1134">Transmembrane beta strand</keyword>
<feature type="signal peptide" evidence="12">
    <location>
        <begin position="1"/>
        <end position="17"/>
    </location>
</feature>
<evidence type="ECO:0000256" key="10">
    <source>
        <dbReference type="PROSITE-ProRule" id="PRU01360"/>
    </source>
</evidence>
<keyword evidence="8 15" id="KW-0675">Receptor</keyword>
<keyword evidence="2 10" id="KW-0813">Transport</keyword>
<dbReference type="Proteomes" id="UP000228859">
    <property type="component" value="Unassembled WGS sequence"/>
</dbReference>
<feature type="domain" description="TonB-dependent receptor-like beta-barrel" evidence="13">
    <location>
        <begin position="242"/>
        <end position="632"/>
    </location>
</feature>
<evidence type="ECO:0000256" key="9">
    <source>
        <dbReference type="ARBA" id="ARBA00023237"/>
    </source>
</evidence>
<dbReference type="Pfam" id="PF00593">
    <property type="entry name" value="TonB_dep_Rec_b-barrel"/>
    <property type="match status" value="1"/>
</dbReference>
<keyword evidence="9 10" id="KW-0998">Cell outer membrane</keyword>
<feature type="domain" description="TonB-dependent receptor plug" evidence="14">
    <location>
        <begin position="39"/>
        <end position="136"/>
    </location>
</feature>
<evidence type="ECO:0000256" key="7">
    <source>
        <dbReference type="ARBA" id="ARBA00023136"/>
    </source>
</evidence>
<evidence type="ECO:0000256" key="1">
    <source>
        <dbReference type="ARBA" id="ARBA00004571"/>
    </source>
</evidence>
<evidence type="ECO:0000259" key="13">
    <source>
        <dbReference type="Pfam" id="PF00593"/>
    </source>
</evidence>
<keyword evidence="6 11" id="KW-0798">TonB box</keyword>
<dbReference type="SUPFAM" id="SSF56935">
    <property type="entry name" value="Porins"/>
    <property type="match status" value="1"/>
</dbReference>
<name>A0A2D3WFF6_9BACT</name>
<evidence type="ECO:0000256" key="5">
    <source>
        <dbReference type="ARBA" id="ARBA00022729"/>
    </source>
</evidence>
<sequence length="658" mass="73574">MKKNLLLLSLAASAVLADTFTLGQVNVLDTPINESPFEQSITSEQLSKHASETISDALDNMSGVNQDVQGGRGESTLYIRGFDARRIGVFIDGIPVYVPYDGNFDYDRFLTADIAQLDVSKGYSSIAYGANTMGGVVNVISKRPTKALEGNLKAGMVLDSDGELSRRVGSINLGTRQDHLYAQLGATYSDQNHIRLSDDYTQVAGSVQSEGERLRSETKDTKVSLKGGYIADDGSEIAIGYSNQNDQKQQPPVSDPAYSQAKYWDWPYWDKESIFITGQKNLLNGYLKALAYYDTIENSLYSYDNANYTTMNTAKAFKSRYDDYSAGARLEYGVELDSHFLTAAANYKKDVHEGYDIHKTTGVETMTENYEDHTISLGLEDTYNINSQWQLLGGVSYDRREGDKIYDTNTAYLNMLALKTQSAYNPQAALIYAPDAHSKIRASVSQKTYMPSMKDRYSRRLNSAVPNVDLKNEVATHYELSYQQQRGELSARINGFFTRVDDAIQSVVYAPNPAYLQNQNVGSFDHRGIETELNYKTDTFETGGNYTYISVKNRTDESVKRVDVPKHQLFAFAQRELGGGFSLYGNMKFRKGSYEQKADKTYVINPTFTTFDLKAIYKATDAITAEVGVKNLTDKLYAYDLGFPMAGREFFANIGYTF</sequence>
<protein>
    <submittedName>
        <fullName evidence="15">TonB-dependent receptor</fullName>
    </submittedName>
</protein>
<dbReference type="EMBL" id="DLUI01000131">
    <property type="protein sequence ID" value="DAB37820.1"/>
    <property type="molecule type" value="Genomic_DNA"/>
</dbReference>
<keyword evidence="7 10" id="KW-0472">Membrane</keyword>
<comment type="subcellular location">
    <subcellularLocation>
        <location evidence="1 10">Cell outer membrane</location>
        <topology evidence="1 10">Multi-pass membrane protein</topology>
    </subcellularLocation>
</comment>
<accession>A0A2D3WFF6</accession>
<dbReference type="InterPro" id="IPR000531">
    <property type="entry name" value="Beta-barrel_TonB"/>
</dbReference>
<dbReference type="GO" id="GO:0044718">
    <property type="term" value="P:siderophore transmembrane transport"/>
    <property type="evidence" value="ECO:0007669"/>
    <property type="project" value="TreeGrafter"/>
</dbReference>
<dbReference type="InterPro" id="IPR012910">
    <property type="entry name" value="Plug_dom"/>
</dbReference>
<comment type="caution">
    <text evidence="15">The sequence shown here is derived from an EMBL/GenBank/DDBJ whole genome shotgun (WGS) entry which is preliminary data.</text>
</comment>
<evidence type="ECO:0000256" key="12">
    <source>
        <dbReference type="SAM" id="SignalP"/>
    </source>
</evidence>
<dbReference type="CDD" id="cd01347">
    <property type="entry name" value="ligand_gated_channel"/>
    <property type="match status" value="1"/>
</dbReference>
<comment type="similarity">
    <text evidence="10 11">Belongs to the TonB-dependent receptor family.</text>
</comment>
<evidence type="ECO:0000256" key="4">
    <source>
        <dbReference type="ARBA" id="ARBA00022692"/>
    </source>
</evidence>
<dbReference type="GO" id="GO:0009279">
    <property type="term" value="C:cell outer membrane"/>
    <property type="evidence" value="ECO:0007669"/>
    <property type="project" value="UniProtKB-SubCell"/>
</dbReference>
<gene>
    <name evidence="15" type="ORF">CFH83_09105</name>
</gene>
<dbReference type="InterPro" id="IPR037066">
    <property type="entry name" value="Plug_dom_sf"/>
</dbReference>